<dbReference type="InterPro" id="IPR036661">
    <property type="entry name" value="Luciferase-like_sf"/>
</dbReference>
<dbReference type="Gene3D" id="3.20.20.30">
    <property type="entry name" value="Luciferase-like domain"/>
    <property type="match status" value="1"/>
</dbReference>
<gene>
    <name evidence="3" type="ORF">CLV72_108284</name>
</gene>
<keyword evidence="4" id="KW-1185">Reference proteome</keyword>
<dbReference type="InterPro" id="IPR019949">
    <property type="entry name" value="CmoO-like"/>
</dbReference>
<dbReference type="Proteomes" id="UP000237846">
    <property type="component" value="Unassembled WGS sequence"/>
</dbReference>
<dbReference type="PANTHER" id="PTHR30137">
    <property type="entry name" value="LUCIFERASE-LIKE MONOOXYGENASE"/>
    <property type="match status" value="1"/>
</dbReference>
<accession>A0A2T0PXK9</accession>
<organism evidence="3 4">
    <name type="scientific">Allonocardiopsis opalescens</name>
    <dbReference type="NCBI Taxonomy" id="1144618"/>
    <lineage>
        <taxon>Bacteria</taxon>
        <taxon>Bacillati</taxon>
        <taxon>Actinomycetota</taxon>
        <taxon>Actinomycetes</taxon>
        <taxon>Streptosporangiales</taxon>
        <taxon>Allonocardiopsis</taxon>
    </lineage>
</organism>
<dbReference type="GO" id="GO:0016705">
    <property type="term" value="F:oxidoreductase activity, acting on paired donors, with incorporation or reduction of molecular oxygen"/>
    <property type="evidence" value="ECO:0007669"/>
    <property type="project" value="InterPro"/>
</dbReference>
<evidence type="ECO:0000259" key="2">
    <source>
        <dbReference type="Pfam" id="PF00296"/>
    </source>
</evidence>
<name>A0A2T0PXK9_9ACTN</name>
<evidence type="ECO:0000256" key="1">
    <source>
        <dbReference type="ARBA" id="ARBA00007789"/>
    </source>
</evidence>
<dbReference type="NCBIfam" id="TIGR03558">
    <property type="entry name" value="oxido_grp_1"/>
    <property type="match status" value="1"/>
</dbReference>
<evidence type="ECO:0000313" key="3">
    <source>
        <dbReference type="EMBL" id="PRX96277.1"/>
    </source>
</evidence>
<dbReference type="SUPFAM" id="SSF51679">
    <property type="entry name" value="Bacterial luciferase-like"/>
    <property type="match status" value="1"/>
</dbReference>
<comment type="caution">
    <text evidence="3">The sequence shown here is derived from an EMBL/GenBank/DDBJ whole genome shotgun (WGS) entry which is preliminary data.</text>
</comment>
<dbReference type="Pfam" id="PF00296">
    <property type="entry name" value="Bac_luciferase"/>
    <property type="match status" value="1"/>
</dbReference>
<sequence>MLDYVITPPEVTATQALAEVVEVARTVERLGYKRIWFSEHHNSIGLACTAPELVIGRVAAATSTLRVGAGGIMLPNHAPLKVAEMFQTLEAMFPGRIDLGLGRAPGTDGVTALALRRSREAVLGDDFAALADELFAFFTGGFPDDHPFASITVAPQVPELPQLWMLGSSDYGARYAAEHGLPYAFAQQINPDAATAMLTLYRRDFTPSRFAERPRSSFSVIAFASDDAAEAEDFAAYWTLTMSKMRSNRRTPTSMADAREFQGAPGYAAAREAMGPRLFTGTPSQIGNRLRRLAEAGAADEVMIATPHPELAARERSFELLAKEFGLG</sequence>
<feature type="domain" description="Luciferase-like" evidence="2">
    <location>
        <begin position="10"/>
        <end position="298"/>
    </location>
</feature>
<comment type="similarity">
    <text evidence="1">To bacterial alkanal monooxygenase alpha and beta chains.</text>
</comment>
<dbReference type="PANTHER" id="PTHR30137:SF6">
    <property type="entry name" value="LUCIFERASE-LIKE MONOOXYGENASE"/>
    <property type="match status" value="1"/>
</dbReference>
<dbReference type="AlphaFoldDB" id="A0A2T0PXK9"/>
<dbReference type="EMBL" id="PVZC01000008">
    <property type="protein sequence ID" value="PRX96277.1"/>
    <property type="molecule type" value="Genomic_DNA"/>
</dbReference>
<dbReference type="GO" id="GO:0005829">
    <property type="term" value="C:cytosol"/>
    <property type="evidence" value="ECO:0007669"/>
    <property type="project" value="TreeGrafter"/>
</dbReference>
<dbReference type="InterPro" id="IPR050766">
    <property type="entry name" value="Bact_Lucif_Oxidored"/>
</dbReference>
<dbReference type="InterPro" id="IPR011251">
    <property type="entry name" value="Luciferase-like_dom"/>
</dbReference>
<protein>
    <submittedName>
        <fullName evidence="3">Luciferase family oxidoreductase group 1</fullName>
    </submittedName>
</protein>
<evidence type="ECO:0000313" key="4">
    <source>
        <dbReference type="Proteomes" id="UP000237846"/>
    </source>
</evidence>
<proteinExistence type="predicted"/>
<reference evidence="3 4" key="1">
    <citation type="submission" date="2018-03" db="EMBL/GenBank/DDBJ databases">
        <title>Genomic Encyclopedia of Archaeal and Bacterial Type Strains, Phase II (KMG-II): from individual species to whole genera.</title>
        <authorList>
            <person name="Goeker M."/>
        </authorList>
    </citation>
    <scope>NUCLEOTIDE SEQUENCE [LARGE SCALE GENOMIC DNA]</scope>
    <source>
        <strain evidence="3 4">DSM 45601</strain>
    </source>
</reference>